<comment type="caution">
    <text evidence="1">The sequence shown here is derived from an EMBL/GenBank/DDBJ whole genome shotgun (WGS) entry which is preliminary data.</text>
</comment>
<proteinExistence type="predicted"/>
<accession>A0ACB7XDA4</accession>
<dbReference type="Proteomes" id="UP000828048">
    <property type="component" value="Chromosome 6"/>
</dbReference>
<evidence type="ECO:0000313" key="2">
    <source>
        <dbReference type="Proteomes" id="UP000828048"/>
    </source>
</evidence>
<gene>
    <name evidence="1" type="ORF">Vadar_030360</name>
</gene>
<keyword evidence="2" id="KW-1185">Reference proteome</keyword>
<sequence length="351" mass="40136">MGNYKFRLSDMMPNAWFYKLRDMSKTRNHKTSHHTLKKKLPPPPKPSQHKPHFSHPRPSSYYYHIPEPRRSSEKFYASPTNPKCSDTQFPDFPRKSSSKKKPRRKTIYKPSPRLATTSSFSADFSSSSEESNSPGFAPKRSLDSRSSNGSQPSWSSSCNCRITSSTTDIIIDINEDSYSKTIQKKIEALDKFPELQRLPPILTKPKAASTSSEFDKHPIKIIKEDSNKPHRETKTSPRTRKSVSYSNGVKLRANSPRMGSKKLVQSCGRRSGSFGKRKSFSAGLAIVKSSFDPQRDFRESMVEMIVENNIRASKDLEELLACYLSLNSDEYHNLIVQAFQQIWFDMAHLRL</sequence>
<protein>
    <submittedName>
        <fullName evidence="1">Uncharacterized protein</fullName>
    </submittedName>
</protein>
<dbReference type="EMBL" id="CM037156">
    <property type="protein sequence ID" value="KAH7838728.1"/>
    <property type="molecule type" value="Genomic_DNA"/>
</dbReference>
<organism evidence="1 2">
    <name type="scientific">Vaccinium darrowii</name>
    <dbReference type="NCBI Taxonomy" id="229202"/>
    <lineage>
        <taxon>Eukaryota</taxon>
        <taxon>Viridiplantae</taxon>
        <taxon>Streptophyta</taxon>
        <taxon>Embryophyta</taxon>
        <taxon>Tracheophyta</taxon>
        <taxon>Spermatophyta</taxon>
        <taxon>Magnoliopsida</taxon>
        <taxon>eudicotyledons</taxon>
        <taxon>Gunneridae</taxon>
        <taxon>Pentapetalae</taxon>
        <taxon>asterids</taxon>
        <taxon>Ericales</taxon>
        <taxon>Ericaceae</taxon>
        <taxon>Vaccinioideae</taxon>
        <taxon>Vaccinieae</taxon>
        <taxon>Vaccinium</taxon>
    </lineage>
</organism>
<reference evidence="1 2" key="1">
    <citation type="journal article" date="2021" name="Hortic Res">
        <title>High-quality reference genome and annotation aids understanding of berry development for evergreen blueberry (Vaccinium darrowii).</title>
        <authorList>
            <person name="Yu J."/>
            <person name="Hulse-Kemp A.M."/>
            <person name="Babiker E."/>
            <person name="Staton M."/>
        </authorList>
    </citation>
    <scope>NUCLEOTIDE SEQUENCE [LARGE SCALE GENOMIC DNA]</scope>
    <source>
        <strain evidence="2">cv. NJ 8807/NJ 8810</strain>
        <tissue evidence="1">Young leaf</tissue>
    </source>
</reference>
<name>A0ACB7XDA4_9ERIC</name>
<evidence type="ECO:0000313" key="1">
    <source>
        <dbReference type="EMBL" id="KAH7838728.1"/>
    </source>
</evidence>